<evidence type="ECO:0000313" key="1">
    <source>
        <dbReference type="EMBL" id="SAL84638.1"/>
    </source>
</evidence>
<sequence>MLQDQWREGYHVFIPVTRRQGWDEVKRFFTRDGAWYTPFYLDVGAGTTKFTRQALTALSYATKRVDSSLLFDTSRFTVRAINWCKRCALAAQA</sequence>
<accession>A0A158KU26</accession>
<dbReference type="Proteomes" id="UP000054925">
    <property type="component" value="Unassembled WGS sequence"/>
</dbReference>
<proteinExistence type="predicted"/>
<keyword evidence="2" id="KW-1185">Reference proteome</keyword>
<protein>
    <submittedName>
        <fullName evidence="1">Uncharacterized protein</fullName>
    </submittedName>
</protein>
<gene>
    <name evidence="1" type="ORF">AWB67_06732</name>
</gene>
<reference evidence="1" key="1">
    <citation type="submission" date="2016-01" db="EMBL/GenBank/DDBJ databases">
        <authorList>
            <person name="Peeters C."/>
        </authorList>
    </citation>
    <scope>NUCLEOTIDE SEQUENCE [LARGE SCALE GENOMIC DNA]</scope>
    <source>
        <strain evidence="1">LMG 22937</strain>
    </source>
</reference>
<comment type="caution">
    <text evidence="1">The sequence shown here is derived from an EMBL/GenBank/DDBJ whole genome shotgun (WGS) entry which is preliminary data.</text>
</comment>
<name>A0A158KU26_9BURK</name>
<dbReference type="AlphaFoldDB" id="A0A158KU26"/>
<dbReference type="EMBL" id="FCOL02000132">
    <property type="protein sequence ID" value="SAL84638.1"/>
    <property type="molecule type" value="Genomic_DNA"/>
</dbReference>
<evidence type="ECO:0000313" key="2">
    <source>
        <dbReference type="Proteomes" id="UP000054925"/>
    </source>
</evidence>
<organism evidence="1 2">
    <name type="scientific">Caballeronia terrestris</name>
    <dbReference type="NCBI Taxonomy" id="1226301"/>
    <lineage>
        <taxon>Bacteria</taxon>
        <taxon>Pseudomonadati</taxon>
        <taxon>Pseudomonadota</taxon>
        <taxon>Betaproteobacteria</taxon>
        <taxon>Burkholderiales</taxon>
        <taxon>Burkholderiaceae</taxon>
        <taxon>Caballeronia</taxon>
    </lineage>
</organism>